<accession>A0A2M8KQK6</accession>
<feature type="region of interest" description="Disordered" evidence="1">
    <location>
        <begin position="72"/>
        <end position="105"/>
    </location>
</feature>
<evidence type="ECO:0000313" key="4">
    <source>
        <dbReference type="Proteomes" id="UP000230222"/>
    </source>
</evidence>
<organism evidence="3 4">
    <name type="scientific">Candidatus Roizmanbacteria bacterium CG10_big_fil_rev_8_21_14_0_10_39_12</name>
    <dbReference type="NCBI Taxonomy" id="1974852"/>
    <lineage>
        <taxon>Bacteria</taxon>
        <taxon>Candidatus Roizmaniibacteriota</taxon>
    </lineage>
</organism>
<proteinExistence type="predicted"/>
<dbReference type="EMBL" id="PFEC01000010">
    <property type="protein sequence ID" value="PJE62193.1"/>
    <property type="molecule type" value="Genomic_DNA"/>
</dbReference>
<protein>
    <recommendedName>
        <fullName evidence="5">Fibronectin type-III domain-containing protein</fullName>
    </recommendedName>
</protein>
<sequence>MFRDYHDGIVNPKQAGDYYRGFGSINITYYFKVRAGNGCTPGDFSNEVSATPAGVFITAPAIGFEEGVLGVSTDKADQQQDEREKEQEGTVKGVETTPTVSPPEVRSFPQRNWPWIVVAILMMSGTYYYLFIKRR</sequence>
<keyword evidence="2" id="KW-1133">Transmembrane helix</keyword>
<keyword evidence="2" id="KW-0812">Transmembrane</keyword>
<dbReference type="Proteomes" id="UP000230222">
    <property type="component" value="Unassembled WGS sequence"/>
</dbReference>
<evidence type="ECO:0000256" key="1">
    <source>
        <dbReference type="SAM" id="MobiDB-lite"/>
    </source>
</evidence>
<keyword evidence="2" id="KW-0472">Membrane</keyword>
<evidence type="ECO:0000313" key="3">
    <source>
        <dbReference type="EMBL" id="PJE62193.1"/>
    </source>
</evidence>
<reference evidence="4" key="1">
    <citation type="submission" date="2017-09" db="EMBL/GenBank/DDBJ databases">
        <title>Depth-based differentiation of microbial function through sediment-hosted aquifers and enrichment of novel symbionts in the deep terrestrial subsurface.</title>
        <authorList>
            <person name="Probst A.J."/>
            <person name="Ladd B."/>
            <person name="Jarett J.K."/>
            <person name="Geller-Mcgrath D.E."/>
            <person name="Sieber C.M.K."/>
            <person name="Emerson J.B."/>
            <person name="Anantharaman K."/>
            <person name="Thomas B.C."/>
            <person name="Malmstrom R."/>
            <person name="Stieglmeier M."/>
            <person name="Klingl A."/>
            <person name="Woyke T."/>
            <person name="Ryan C.M."/>
            <person name="Banfield J.F."/>
        </authorList>
    </citation>
    <scope>NUCLEOTIDE SEQUENCE [LARGE SCALE GENOMIC DNA]</scope>
</reference>
<name>A0A2M8KQK6_9BACT</name>
<feature type="transmembrane region" description="Helical" evidence="2">
    <location>
        <begin position="113"/>
        <end position="132"/>
    </location>
</feature>
<gene>
    <name evidence="3" type="ORF">COU87_00645</name>
</gene>
<feature type="compositionally biased region" description="Basic and acidic residues" evidence="1">
    <location>
        <begin position="74"/>
        <end position="89"/>
    </location>
</feature>
<comment type="caution">
    <text evidence="3">The sequence shown here is derived from an EMBL/GenBank/DDBJ whole genome shotgun (WGS) entry which is preliminary data.</text>
</comment>
<evidence type="ECO:0000256" key="2">
    <source>
        <dbReference type="SAM" id="Phobius"/>
    </source>
</evidence>
<dbReference type="AlphaFoldDB" id="A0A2M8KQK6"/>
<evidence type="ECO:0008006" key="5">
    <source>
        <dbReference type="Google" id="ProtNLM"/>
    </source>
</evidence>